<organism evidence="1 2">
    <name type="scientific">Tulasnella calospora MUT 4182</name>
    <dbReference type="NCBI Taxonomy" id="1051891"/>
    <lineage>
        <taxon>Eukaryota</taxon>
        <taxon>Fungi</taxon>
        <taxon>Dikarya</taxon>
        <taxon>Basidiomycota</taxon>
        <taxon>Agaricomycotina</taxon>
        <taxon>Agaricomycetes</taxon>
        <taxon>Cantharellales</taxon>
        <taxon>Tulasnellaceae</taxon>
        <taxon>Tulasnella</taxon>
    </lineage>
</organism>
<name>A0A0C3MEQ5_9AGAM</name>
<keyword evidence="2" id="KW-1185">Reference proteome</keyword>
<reference evidence="1 2" key="1">
    <citation type="submission" date="2014-04" db="EMBL/GenBank/DDBJ databases">
        <authorList>
            <consortium name="DOE Joint Genome Institute"/>
            <person name="Kuo A."/>
            <person name="Girlanda M."/>
            <person name="Perotto S."/>
            <person name="Kohler A."/>
            <person name="Nagy L.G."/>
            <person name="Floudas D."/>
            <person name="Copeland A."/>
            <person name="Barry K.W."/>
            <person name="Cichocki N."/>
            <person name="Veneault-Fourrey C."/>
            <person name="LaButti K."/>
            <person name="Lindquist E.A."/>
            <person name="Lipzen A."/>
            <person name="Lundell T."/>
            <person name="Morin E."/>
            <person name="Murat C."/>
            <person name="Sun H."/>
            <person name="Tunlid A."/>
            <person name="Henrissat B."/>
            <person name="Grigoriev I.V."/>
            <person name="Hibbett D.S."/>
            <person name="Martin F."/>
            <person name="Nordberg H.P."/>
            <person name="Cantor M.N."/>
            <person name="Hua S.X."/>
        </authorList>
    </citation>
    <scope>NUCLEOTIDE SEQUENCE [LARGE SCALE GENOMIC DNA]</scope>
    <source>
        <strain evidence="1 2">MUT 4182</strain>
    </source>
</reference>
<dbReference type="HOGENOM" id="CLU_2905813_0_0_1"/>
<gene>
    <name evidence="1" type="ORF">M407DRAFT_241508</name>
</gene>
<accession>A0A0C3MEQ5</accession>
<evidence type="ECO:0000313" key="1">
    <source>
        <dbReference type="EMBL" id="KIO32232.1"/>
    </source>
</evidence>
<protein>
    <submittedName>
        <fullName evidence="1">Uncharacterized protein</fullName>
    </submittedName>
</protein>
<reference evidence="2" key="2">
    <citation type="submission" date="2015-01" db="EMBL/GenBank/DDBJ databases">
        <title>Evolutionary Origins and Diversification of the Mycorrhizal Mutualists.</title>
        <authorList>
            <consortium name="DOE Joint Genome Institute"/>
            <consortium name="Mycorrhizal Genomics Consortium"/>
            <person name="Kohler A."/>
            <person name="Kuo A."/>
            <person name="Nagy L.G."/>
            <person name="Floudas D."/>
            <person name="Copeland A."/>
            <person name="Barry K.W."/>
            <person name="Cichocki N."/>
            <person name="Veneault-Fourrey C."/>
            <person name="LaButti K."/>
            <person name="Lindquist E.A."/>
            <person name="Lipzen A."/>
            <person name="Lundell T."/>
            <person name="Morin E."/>
            <person name="Murat C."/>
            <person name="Riley R."/>
            <person name="Ohm R."/>
            <person name="Sun H."/>
            <person name="Tunlid A."/>
            <person name="Henrissat B."/>
            <person name="Grigoriev I.V."/>
            <person name="Hibbett D.S."/>
            <person name="Martin F."/>
        </authorList>
    </citation>
    <scope>NUCLEOTIDE SEQUENCE [LARGE SCALE GENOMIC DNA]</scope>
    <source>
        <strain evidence="2">MUT 4182</strain>
    </source>
</reference>
<dbReference type="Proteomes" id="UP000054248">
    <property type="component" value="Unassembled WGS sequence"/>
</dbReference>
<proteinExistence type="predicted"/>
<evidence type="ECO:0000313" key="2">
    <source>
        <dbReference type="Proteomes" id="UP000054248"/>
    </source>
</evidence>
<dbReference type="AlphaFoldDB" id="A0A0C3MEQ5"/>
<dbReference type="EMBL" id="KN822956">
    <property type="protein sequence ID" value="KIO32232.1"/>
    <property type="molecule type" value="Genomic_DNA"/>
</dbReference>
<sequence>MPASYFTFPRVLYYLFWPQLSLLEQWQSPQPRDGSPLAAGICDLVTGETQDHEIGSEDYSWN</sequence>